<evidence type="ECO:0000313" key="3">
    <source>
        <dbReference type="EMBL" id="SLJ97175.1"/>
    </source>
</evidence>
<evidence type="ECO:0000256" key="1">
    <source>
        <dbReference type="SAM" id="Coils"/>
    </source>
</evidence>
<proteinExistence type="predicted"/>
<keyword evidence="1" id="KW-0175">Coiled coil</keyword>
<organism evidence="3 4">
    <name type="scientific">Novosphingobium mathurense</name>
    <dbReference type="NCBI Taxonomy" id="428990"/>
    <lineage>
        <taxon>Bacteria</taxon>
        <taxon>Pseudomonadati</taxon>
        <taxon>Pseudomonadota</taxon>
        <taxon>Alphaproteobacteria</taxon>
        <taxon>Sphingomonadales</taxon>
        <taxon>Sphingomonadaceae</taxon>
        <taxon>Novosphingobium</taxon>
    </lineage>
</organism>
<gene>
    <name evidence="3" type="ORF">SAMN06295987_102796</name>
</gene>
<sequence length="97" mass="10770">MGFGDVIAFAALMGALIAMVGIVSGAYKRRLDFQQRKLELLAGKETQHAKQLEVHCAELEQRLRVLERIVTDAESKSLIAMQIEALRDSDAQEVVTQ</sequence>
<feature type="coiled-coil region" evidence="1">
    <location>
        <begin position="49"/>
        <end position="76"/>
    </location>
</feature>
<keyword evidence="2" id="KW-0812">Transmembrane</keyword>
<dbReference type="EMBL" id="FVZE01000002">
    <property type="protein sequence ID" value="SLJ97175.1"/>
    <property type="molecule type" value="Genomic_DNA"/>
</dbReference>
<dbReference type="STRING" id="428990.SAMN06295987_102796"/>
<name>A0A1U6HN00_9SPHN</name>
<dbReference type="AlphaFoldDB" id="A0A1U6HN00"/>
<evidence type="ECO:0000313" key="4">
    <source>
        <dbReference type="Proteomes" id="UP000190989"/>
    </source>
</evidence>
<reference evidence="4" key="1">
    <citation type="submission" date="2017-02" db="EMBL/GenBank/DDBJ databases">
        <authorList>
            <person name="Varghese N."/>
            <person name="Submissions S."/>
        </authorList>
    </citation>
    <scope>NUCLEOTIDE SEQUENCE [LARGE SCALE GENOMIC DNA]</scope>
    <source>
        <strain evidence="4">SM117</strain>
    </source>
</reference>
<evidence type="ECO:0000256" key="2">
    <source>
        <dbReference type="SAM" id="Phobius"/>
    </source>
</evidence>
<accession>A0A1U6HN00</accession>
<dbReference type="RefSeq" id="WP_054947697.1">
    <property type="nucleotide sequence ID" value="NZ_FVZE01000002.1"/>
</dbReference>
<protein>
    <recommendedName>
        <fullName evidence="5">Phage shock protein B</fullName>
    </recommendedName>
</protein>
<dbReference type="Proteomes" id="UP000190989">
    <property type="component" value="Unassembled WGS sequence"/>
</dbReference>
<keyword evidence="2" id="KW-0472">Membrane</keyword>
<evidence type="ECO:0008006" key="5">
    <source>
        <dbReference type="Google" id="ProtNLM"/>
    </source>
</evidence>
<keyword evidence="2" id="KW-1133">Transmembrane helix</keyword>
<feature type="transmembrane region" description="Helical" evidence="2">
    <location>
        <begin position="6"/>
        <end position="27"/>
    </location>
</feature>
<keyword evidence="4" id="KW-1185">Reference proteome</keyword>